<comment type="caution">
    <text evidence="2">The sequence shown here is derived from an EMBL/GenBank/DDBJ whole genome shotgun (WGS) entry which is preliminary data.</text>
</comment>
<dbReference type="SMART" id="SM01040">
    <property type="entry name" value="Bro-N"/>
    <property type="match status" value="1"/>
</dbReference>
<evidence type="ECO:0000259" key="1">
    <source>
        <dbReference type="SMART" id="SM01040"/>
    </source>
</evidence>
<evidence type="ECO:0000313" key="2">
    <source>
        <dbReference type="EMBL" id="OGJ01865.1"/>
    </source>
</evidence>
<dbReference type="Proteomes" id="UP000177693">
    <property type="component" value="Unassembled WGS sequence"/>
</dbReference>
<gene>
    <name evidence="2" type="ORF">A3I23_00720</name>
</gene>
<dbReference type="EMBL" id="MFVL01000009">
    <property type="protein sequence ID" value="OGJ01865.1"/>
    <property type="molecule type" value="Genomic_DNA"/>
</dbReference>
<accession>A0A1F6Y6B4</accession>
<organism evidence="2 3">
    <name type="scientific">Candidatus Nomurabacteria bacterium RIFCSPLOWO2_02_FULL_40_67</name>
    <dbReference type="NCBI Taxonomy" id="1801787"/>
    <lineage>
        <taxon>Bacteria</taxon>
        <taxon>Candidatus Nomuraibacteriota</taxon>
    </lineage>
</organism>
<reference evidence="2 3" key="1">
    <citation type="journal article" date="2016" name="Nat. Commun.">
        <title>Thousands of microbial genomes shed light on interconnected biogeochemical processes in an aquifer system.</title>
        <authorList>
            <person name="Anantharaman K."/>
            <person name="Brown C.T."/>
            <person name="Hug L.A."/>
            <person name="Sharon I."/>
            <person name="Castelle C.J."/>
            <person name="Probst A.J."/>
            <person name="Thomas B.C."/>
            <person name="Singh A."/>
            <person name="Wilkins M.J."/>
            <person name="Karaoz U."/>
            <person name="Brodie E.L."/>
            <person name="Williams K.H."/>
            <person name="Hubbard S.S."/>
            <person name="Banfield J.F."/>
        </authorList>
    </citation>
    <scope>NUCLEOTIDE SEQUENCE [LARGE SCALE GENOMIC DNA]</scope>
</reference>
<dbReference type="InterPro" id="IPR003497">
    <property type="entry name" value="BRO_N_domain"/>
</dbReference>
<protein>
    <recommendedName>
        <fullName evidence="1">Bro-N domain-containing protein</fullName>
    </recommendedName>
</protein>
<proteinExistence type="predicted"/>
<feature type="domain" description="Bro-N" evidence="1">
    <location>
        <begin position="18"/>
        <end position="116"/>
    </location>
</feature>
<dbReference type="AlphaFoldDB" id="A0A1F6Y6B4"/>
<dbReference type="Pfam" id="PF02498">
    <property type="entry name" value="Bro-N"/>
    <property type="match status" value="1"/>
</dbReference>
<sequence length="281" mass="32493">MAGTKEKNKHIALFEGNKVRRVWHDEKWFFSVVDIVAILSESANPRRYWSDLKIKLATEGYSELYEKIVQLKLQSSDGKLYETDCSDLEGIFRIIQSIPSPKAEPFKQWLAKIGKERVDEIQNPELAMERMRSLYEQKGYTGDWVAKRVRGIAVRNTLTDEWNKRGLKKGVEYAILTNEIMQGTFDMKVDDYKKHKNLSVQHNLRDHMGDIELILTMLAEATTTKLSVDRDSEGFNKLHNDAKEGGEIVGKTRREIENRSGKKIATKNNFLNIKSKKKLKD</sequence>
<name>A0A1F6Y6B4_9BACT</name>
<evidence type="ECO:0000313" key="3">
    <source>
        <dbReference type="Proteomes" id="UP000177693"/>
    </source>
</evidence>